<dbReference type="Pfam" id="PF07758">
    <property type="entry name" value="DUF1614"/>
    <property type="match status" value="1"/>
</dbReference>
<keyword evidence="1" id="KW-0472">Membrane</keyword>
<evidence type="ECO:0000313" key="2">
    <source>
        <dbReference type="EMBL" id="CUQ65897.1"/>
    </source>
</evidence>
<organism evidence="2 3">
    <name type="scientific">Candidatus Nitrospira inopinata</name>
    <dbReference type="NCBI Taxonomy" id="1715989"/>
    <lineage>
        <taxon>Bacteria</taxon>
        <taxon>Pseudomonadati</taxon>
        <taxon>Nitrospirota</taxon>
        <taxon>Nitrospiria</taxon>
        <taxon>Nitrospirales</taxon>
        <taxon>Nitrospiraceae</taxon>
        <taxon>Nitrospira</taxon>
    </lineage>
</organism>
<gene>
    <name evidence="2" type="ORF">NITINOP_0922</name>
</gene>
<feature type="transmembrane region" description="Helical" evidence="1">
    <location>
        <begin position="90"/>
        <end position="108"/>
    </location>
</feature>
<dbReference type="InterPro" id="IPR011672">
    <property type="entry name" value="DUF1614"/>
</dbReference>
<feature type="transmembrane region" description="Helical" evidence="1">
    <location>
        <begin position="120"/>
        <end position="139"/>
    </location>
</feature>
<keyword evidence="1" id="KW-0812">Transmembrane</keyword>
<feature type="transmembrane region" description="Helical" evidence="1">
    <location>
        <begin position="146"/>
        <end position="166"/>
    </location>
</feature>
<dbReference type="KEGG" id="nio:NITINOP_0922"/>
<keyword evidence="1" id="KW-1133">Transmembrane helix</keyword>
<evidence type="ECO:0000256" key="1">
    <source>
        <dbReference type="SAM" id="Phobius"/>
    </source>
</evidence>
<dbReference type="RefSeq" id="WP_082633567.1">
    <property type="nucleotide sequence ID" value="NZ_LN885086.1"/>
</dbReference>
<feature type="transmembrane region" description="Helical" evidence="1">
    <location>
        <begin position="172"/>
        <end position="189"/>
    </location>
</feature>
<protein>
    <recommendedName>
        <fullName evidence="4">DUF1614 domain-containing protein</fullName>
    </recommendedName>
</protein>
<reference evidence="3" key="1">
    <citation type="submission" date="2015-09" db="EMBL/GenBank/DDBJ databases">
        <authorList>
            <person name="Daims H."/>
        </authorList>
    </citation>
    <scope>NUCLEOTIDE SEQUENCE [LARGE SCALE GENOMIC DNA]</scope>
</reference>
<feature type="transmembrane region" description="Helical" evidence="1">
    <location>
        <begin position="38"/>
        <end position="57"/>
    </location>
</feature>
<sequence>MKMGWLPLLFFFVLLVLLPLFFGHLFTAALIKLKLEPHTALLLVIGIFIGSLINIPVKRIARIEAVPVDPFAIFGLGGLWPAFQRVRRETVIAVNVGGCVIPTALAIYETVHLVMTGQQALVGLLFAVLINTMVCYWMAKPVQGVGITMPGLFPAVVASVSALLLVPDHAPPVAFVAGVLGPLIGADLLHLRDIEKIATGIASIGGAGTFDGIVLSGIMAAYLAGVDSVAQVSLNMGEGG</sequence>
<dbReference type="EMBL" id="LN885086">
    <property type="protein sequence ID" value="CUQ65897.1"/>
    <property type="molecule type" value="Genomic_DNA"/>
</dbReference>
<proteinExistence type="predicted"/>
<dbReference type="Proteomes" id="UP000066284">
    <property type="component" value="Chromosome 1"/>
</dbReference>
<dbReference type="OrthoDB" id="9782559at2"/>
<evidence type="ECO:0008006" key="4">
    <source>
        <dbReference type="Google" id="ProtNLM"/>
    </source>
</evidence>
<dbReference type="AlphaFoldDB" id="A0A0S4KRE3"/>
<name>A0A0S4KRE3_9BACT</name>
<keyword evidence="3" id="KW-1185">Reference proteome</keyword>
<evidence type="ECO:0000313" key="3">
    <source>
        <dbReference type="Proteomes" id="UP000066284"/>
    </source>
</evidence>
<accession>A0A0S4KRE3</accession>
<feature type="transmembrane region" description="Helical" evidence="1">
    <location>
        <begin position="201"/>
        <end position="224"/>
    </location>
</feature>